<accession>A0A6J4HZQ7</accession>
<feature type="domain" description="EthD" evidence="1">
    <location>
        <begin position="11"/>
        <end position="96"/>
    </location>
</feature>
<dbReference type="InterPro" id="IPR011008">
    <property type="entry name" value="Dimeric_a/b-barrel"/>
</dbReference>
<gene>
    <name evidence="2" type="ORF">AVDCRST_MAG52-1452</name>
</gene>
<dbReference type="SUPFAM" id="SSF54909">
    <property type="entry name" value="Dimeric alpha+beta barrel"/>
    <property type="match status" value="1"/>
</dbReference>
<dbReference type="GO" id="GO:0016491">
    <property type="term" value="F:oxidoreductase activity"/>
    <property type="evidence" value="ECO:0007669"/>
    <property type="project" value="InterPro"/>
</dbReference>
<evidence type="ECO:0000313" key="2">
    <source>
        <dbReference type="EMBL" id="CAA9238240.1"/>
    </source>
</evidence>
<proteinExistence type="predicted"/>
<organism evidence="2">
    <name type="scientific">uncultured Blastococcus sp</name>
    <dbReference type="NCBI Taxonomy" id="217144"/>
    <lineage>
        <taxon>Bacteria</taxon>
        <taxon>Bacillati</taxon>
        <taxon>Actinomycetota</taxon>
        <taxon>Actinomycetes</taxon>
        <taxon>Geodermatophilales</taxon>
        <taxon>Geodermatophilaceae</taxon>
        <taxon>Blastococcus</taxon>
        <taxon>environmental samples</taxon>
    </lineage>
</organism>
<dbReference type="Pfam" id="PF07110">
    <property type="entry name" value="EthD"/>
    <property type="match status" value="1"/>
</dbReference>
<dbReference type="EMBL" id="CADCTN010000095">
    <property type="protein sequence ID" value="CAA9238240.1"/>
    <property type="molecule type" value="Genomic_DNA"/>
</dbReference>
<dbReference type="AlphaFoldDB" id="A0A6J4HZQ7"/>
<protein>
    <recommendedName>
        <fullName evidence="1">EthD domain-containing protein</fullName>
    </recommendedName>
</protein>
<sequence length="226" mass="25316">MIRFFSLLPRRDGVTSQRFHDHWRHPHGTMGRVIPGLNSYVQAHQVHTDLLAPEQSEYEGVAISDFDSPAAATGLLTEPQYVDHVAPDEPSFQDLSRVRFLSTDEEVLQPRLAAGPHEADAQWNVLERPTSIQLLQFVHRDGDAAWATDDDDGLARAIGTFRHARNRPNATVHGDDPPFIGARQLWWPTVSAFEDGVAAAPEAFRRLVGQDGHAITMLTQSERFLR</sequence>
<dbReference type="Gene3D" id="3.30.70.100">
    <property type="match status" value="1"/>
</dbReference>
<name>A0A6J4HZQ7_9ACTN</name>
<evidence type="ECO:0000259" key="1">
    <source>
        <dbReference type="Pfam" id="PF07110"/>
    </source>
</evidence>
<reference evidence="2" key="1">
    <citation type="submission" date="2020-02" db="EMBL/GenBank/DDBJ databases">
        <authorList>
            <person name="Meier V. D."/>
        </authorList>
    </citation>
    <scope>NUCLEOTIDE SEQUENCE</scope>
    <source>
        <strain evidence="2">AVDCRST_MAG52</strain>
    </source>
</reference>
<dbReference type="InterPro" id="IPR009799">
    <property type="entry name" value="EthD_dom"/>
</dbReference>